<proteinExistence type="predicted"/>
<keyword evidence="3" id="KW-1185">Reference proteome</keyword>
<feature type="compositionally biased region" description="Acidic residues" evidence="1">
    <location>
        <begin position="120"/>
        <end position="130"/>
    </location>
</feature>
<evidence type="ECO:0000313" key="3">
    <source>
        <dbReference type="Proteomes" id="UP001287356"/>
    </source>
</evidence>
<name>A0AAE0KLT4_9PEZI</name>
<gene>
    <name evidence="2" type="ORF">B0T24DRAFT_694387</name>
</gene>
<feature type="region of interest" description="Disordered" evidence="1">
    <location>
        <begin position="109"/>
        <end position="148"/>
    </location>
</feature>
<organism evidence="2 3">
    <name type="scientific">Lasiosphaeria ovina</name>
    <dbReference type="NCBI Taxonomy" id="92902"/>
    <lineage>
        <taxon>Eukaryota</taxon>
        <taxon>Fungi</taxon>
        <taxon>Dikarya</taxon>
        <taxon>Ascomycota</taxon>
        <taxon>Pezizomycotina</taxon>
        <taxon>Sordariomycetes</taxon>
        <taxon>Sordariomycetidae</taxon>
        <taxon>Sordariales</taxon>
        <taxon>Lasiosphaeriaceae</taxon>
        <taxon>Lasiosphaeria</taxon>
    </lineage>
</organism>
<dbReference type="Proteomes" id="UP001287356">
    <property type="component" value="Unassembled WGS sequence"/>
</dbReference>
<dbReference type="EMBL" id="JAULSN010000002">
    <property type="protein sequence ID" value="KAK3379029.1"/>
    <property type="molecule type" value="Genomic_DNA"/>
</dbReference>
<evidence type="ECO:0000313" key="2">
    <source>
        <dbReference type="EMBL" id="KAK3379029.1"/>
    </source>
</evidence>
<dbReference type="AlphaFoldDB" id="A0AAE0KLT4"/>
<accession>A0AAE0KLT4</accession>
<sequence>MASSHIQFTTSEAFWDHIDAVTSSAATQHVDALTFQGVSPQDLNGLIDERGTRGRGIRFRRFDTQEQILIVVIPGKPHERLHLNLYFEVRDEISLMGLRDAWNNDGATRFFRGQGHPGGDDADGDGDAGEPDSSGSPRQQRGEREAWPTLVMEASGSSTLADLRKDMRWWFSASGHQVKIVLLAKLDRPGREIILEKWVETTPPPRPGPVTRAAARANTPYPVRAQEITIHWTPGMAAAIPASHVVTGGDLQLEFNLLFLRPPGPMEGDFLITTSRLQVWASTVWEVVV</sequence>
<protein>
    <submittedName>
        <fullName evidence="2">Uncharacterized protein</fullName>
    </submittedName>
</protein>
<comment type="caution">
    <text evidence="2">The sequence shown here is derived from an EMBL/GenBank/DDBJ whole genome shotgun (WGS) entry which is preliminary data.</text>
</comment>
<reference evidence="2" key="1">
    <citation type="journal article" date="2023" name="Mol. Phylogenet. Evol.">
        <title>Genome-scale phylogeny and comparative genomics of the fungal order Sordariales.</title>
        <authorList>
            <person name="Hensen N."/>
            <person name="Bonometti L."/>
            <person name="Westerberg I."/>
            <person name="Brannstrom I.O."/>
            <person name="Guillou S."/>
            <person name="Cros-Aarteil S."/>
            <person name="Calhoun S."/>
            <person name="Haridas S."/>
            <person name="Kuo A."/>
            <person name="Mondo S."/>
            <person name="Pangilinan J."/>
            <person name="Riley R."/>
            <person name="LaButti K."/>
            <person name="Andreopoulos B."/>
            <person name="Lipzen A."/>
            <person name="Chen C."/>
            <person name="Yan M."/>
            <person name="Daum C."/>
            <person name="Ng V."/>
            <person name="Clum A."/>
            <person name="Steindorff A."/>
            <person name="Ohm R.A."/>
            <person name="Martin F."/>
            <person name="Silar P."/>
            <person name="Natvig D.O."/>
            <person name="Lalanne C."/>
            <person name="Gautier V."/>
            <person name="Ament-Velasquez S.L."/>
            <person name="Kruys A."/>
            <person name="Hutchinson M.I."/>
            <person name="Powell A.J."/>
            <person name="Barry K."/>
            <person name="Miller A.N."/>
            <person name="Grigoriev I.V."/>
            <person name="Debuchy R."/>
            <person name="Gladieux P."/>
            <person name="Hiltunen Thoren M."/>
            <person name="Johannesson H."/>
        </authorList>
    </citation>
    <scope>NUCLEOTIDE SEQUENCE</scope>
    <source>
        <strain evidence="2">CBS 958.72</strain>
    </source>
</reference>
<evidence type="ECO:0000256" key="1">
    <source>
        <dbReference type="SAM" id="MobiDB-lite"/>
    </source>
</evidence>
<reference evidence="2" key="2">
    <citation type="submission" date="2023-06" db="EMBL/GenBank/DDBJ databases">
        <authorList>
            <consortium name="Lawrence Berkeley National Laboratory"/>
            <person name="Haridas S."/>
            <person name="Hensen N."/>
            <person name="Bonometti L."/>
            <person name="Westerberg I."/>
            <person name="Brannstrom I.O."/>
            <person name="Guillou S."/>
            <person name="Cros-Aarteil S."/>
            <person name="Calhoun S."/>
            <person name="Kuo A."/>
            <person name="Mondo S."/>
            <person name="Pangilinan J."/>
            <person name="Riley R."/>
            <person name="Labutti K."/>
            <person name="Andreopoulos B."/>
            <person name="Lipzen A."/>
            <person name="Chen C."/>
            <person name="Yanf M."/>
            <person name="Daum C."/>
            <person name="Ng V."/>
            <person name="Clum A."/>
            <person name="Steindorff A."/>
            <person name="Ohm R."/>
            <person name="Martin F."/>
            <person name="Silar P."/>
            <person name="Natvig D."/>
            <person name="Lalanne C."/>
            <person name="Gautier V."/>
            <person name="Ament-Velasquez S.L."/>
            <person name="Kruys A."/>
            <person name="Hutchinson M.I."/>
            <person name="Powell A.J."/>
            <person name="Barry K."/>
            <person name="Miller A.N."/>
            <person name="Grigoriev I.V."/>
            <person name="Debuchy R."/>
            <person name="Gladieux P."/>
            <person name="Thoren M.H."/>
            <person name="Johannesson H."/>
        </authorList>
    </citation>
    <scope>NUCLEOTIDE SEQUENCE</scope>
    <source>
        <strain evidence="2">CBS 958.72</strain>
    </source>
</reference>